<dbReference type="Pfam" id="PF21762">
    <property type="entry name" value="DEDDh_C"/>
    <property type="match status" value="1"/>
</dbReference>
<dbReference type="InterPro" id="IPR012337">
    <property type="entry name" value="RNaseH-like_sf"/>
</dbReference>
<dbReference type="Gene3D" id="3.30.420.10">
    <property type="entry name" value="Ribonuclease H-like superfamily/Ribonuclease H"/>
    <property type="match status" value="1"/>
</dbReference>
<dbReference type="InterPro" id="IPR040151">
    <property type="entry name" value="Gfd2/YDR514C-like"/>
</dbReference>
<dbReference type="GO" id="GO:0005634">
    <property type="term" value="C:nucleus"/>
    <property type="evidence" value="ECO:0007669"/>
    <property type="project" value="TreeGrafter"/>
</dbReference>
<keyword evidence="3" id="KW-1185">Reference proteome</keyword>
<dbReference type="SUPFAM" id="SSF53098">
    <property type="entry name" value="Ribonuclease H-like"/>
    <property type="match status" value="1"/>
</dbReference>
<dbReference type="AlphaFoldDB" id="A0A9P4PUU4"/>
<sequence length="332" mass="37562">MLDLLAWQHPLNMCALNKQPRFRPYPHGPNYQTQSKKYDASFAKSSPAKRYGSQGVRLAKKRALFDGDAQKVTTTDRMPFLRHLFSYHDNEDVEPCCRSQKFQLFKSPASGCQPCNNVAADARPIVVVAHSIPEDLHSLTKVGFEITQAAPVAAFMDTQKIARELFWKESRSKNSSLKDLCALVGFRPVNLHDCGNDAAYTLVVLLSLASRILGDHTRGNVEELIQAALMSAKTARRKIKEMEQEERVVGDWADNLDVMGWEVCASAWGWSRLRPYAPCMRKKRLNMLGTYRKFVRCAENDDVAGGLLQTWASVRIWRYRRTGYGIRGSNGM</sequence>
<proteinExistence type="predicted"/>
<dbReference type="EMBL" id="MU001494">
    <property type="protein sequence ID" value="KAF2449728.1"/>
    <property type="molecule type" value="Genomic_DNA"/>
</dbReference>
<reference evidence="2" key="1">
    <citation type="journal article" date="2020" name="Stud. Mycol.">
        <title>101 Dothideomycetes genomes: a test case for predicting lifestyles and emergence of pathogens.</title>
        <authorList>
            <person name="Haridas S."/>
            <person name="Albert R."/>
            <person name="Binder M."/>
            <person name="Bloem J."/>
            <person name="Labutti K."/>
            <person name="Salamov A."/>
            <person name="Andreopoulos B."/>
            <person name="Baker S."/>
            <person name="Barry K."/>
            <person name="Bills G."/>
            <person name="Bluhm B."/>
            <person name="Cannon C."/>
            <person name="Castanera R."/>
            <person name="Culley D."/>
            <person name="Daum C."/>
            <person name="Ezra D."/>
            <person name="Gonzalez J."/>
            <person name="Henrissat B."/>
            <person name="Kuo A."/>
            <person name="Liang C."/>
            <person name="Lipzen A."/>
            <person name="Lutzoni F."/>
            <person name="Magnuson J."/>
            <person name="Mondo S."/>
            <person name="Nolan M."/>
            <person name="Ohm R."/>
            <person name="Pangilinan J."/>
            <person name="Park H.-J."/>
            <person name="Ramirez L."/>
            <person name="Alfaro M."/>
            <person name="Sun H."/>
            <person name="Tritt A."/>
            <person name="Yoshinaga Y."/>
            <person name="Zwiers L.-H."/>
            <person name="Turgeon B."/>
            <person name="Goodwin S."/>
            <person name="Spatafora J."/>
            <person name="Crous P."/>
            <person name="Grigoriev I."/>
        </authorList>
    </citation>
    <scope>NUCLEOTIDE SEQUENCE</scope>
    <source>
        <strain evidence="2">CBS 690.94</strain>
    </source>
</reference>
<dbReference type="GO" id="GO:0003676">
    <property type="term" value="F:nucleic acid binding"/>
    <property type="evidence" value="ECO:0007669"/>
    <property type="project" value="InterPro"/>
</dbReference>
<dbReference type="PANTHER" id="PTHR28083:SF1">
    <property type="entry name" value="GOOD FOR FULL DBP5 ACTIVITY PROTEIN 2"/>
    <property type="match status" value="1"/>
</dbReference>
<accession>A0A9P4PUU4</accession>
<evidence type="ECO:0000313" key="3">
    <source>
        <dbReference type="Proteomes" id="UP000799764"/>
    </source>
</evidence>
<dbReference type="InterPro" id="IPR036397">
    <property type="entry name" value="RNaseH_sf"/>
</dbReference>
<dbReference type="Proteomes" id="UP000799764">
    <property type="component" value="Unassembled WGS sequence"/>
</dbReference>
<dbReference type="PANTHER" id="PTHR28083">
    <property type="entry name" value="GOOD FOR FULL DBP5 ACTIVITY PROTEIN 2"/>
    <property type="match status" value="1"/>
</dbReference>
<comment type="caution">
    <text evidence="2">The sequence shown here is derived from an EMBL/GenBank/DDBJ whole genome shotgun (WGS) entry which is preliminary data.</text>
</comment>
<protein>
    <recommendedName>
        <fullName evidence="1">Gfd2/YDR514C-like C-terminal domain-containing protein</fullName>
    </recommendedName>
</protein>
<name>A0A9P4PUU4_9PLEO</name>
<organism evidence="2 3">
    <name type="scientific">Karstenula rhodostoma CBS 690.94</name>
    <dbReference type="NCBI Taxonomy" id="1392251"/>
    <lineage>
        <taxon>Eukaryota</taxon>
        <taxon>Fungi</taxon>
        <taxon>Dikarya</taxon>
        <taxon>Ascomycota</taxon>
        <taxon>Pezizomycotina</taxon>
        <taxon>Dothideomycetes</taxon>
        <taxon>Pleosporomycetidae</taxon>
        <taxon>Pleosporales</taxon>
        <taxon>Massarineae</taxon>
        <taxon>Didymosphaeriaceae</taxon>
        <taxon>Karstenula</taxon>
    </lineage>
</organism>
<evidence type="ECO:0000259" key="1">
    <source>
        <dbReference type="Pfam" id="PF21762"/>
    </source>
</evidence>
<gene>
    <name evidence="2" type="ORF">P171DRAFT_440195</name>
</gene>
<evidence type="ECO:0000313" key="2">
    <source>
        <dbReference type="EMBL" id="KAF2449728.1"/>
    </source>
</evidence>
<feature type="domain" description="Gfd2/YDR514C-like C-terminal" evidence="1">
    <location>
        <begin position="119"/>
        <end position="207"/>
    </location>
</feature>
<dbReference type="OrthoDB" id="5953249at2759"/>
<dbReference type="InterPro" id="IPR048519">
    <property type="entry name" value="Gfd2/YDR514C-like_C"/>
</dbReference>